<organism evidence="1 2">
    <name type="scientific">Candidatus Vogelbacteria bacterium RIFOXYD1_FULL_51_18</name>
    <dbReference type="NCBI Taxonomy" id="1802440"/>
    <lineage>
        <taxon>Bacteria</taxon>
        <taxon>Candidatus Vogeliibacteriota</taxon>
    </lineage>
</organism>
<dbReference type="Pfam" id="PF08843">
    <property type="entry name" value="AbiEii"/>
    <property type="match status" value="2"/>
</dbReference>
<gene>
    <name evidence="1" type="ORF">A2569_00710</name>
</gene>
<sequence length="203" mass="23028">MHPEVLSEKTKAVWDTCGFLKGFYLAGGTALALQLGHRISVDLDFFSDNPIQRTLLSEIEGIFGPVHILVKNKDELTVIADEVKITFLYYPFLLLHQTVSTGVVPLASVKDIASMKAYTLGRRQSIKDYIDLYFIFSKNLISLSDAMGEARQKYGDAFNDRLFLEQLLYSDDLEDEEINWLQEKVGKETMSDFFSVLITQAKL</sequence>
<protein>
    <recommendedName>
        <fullName evidence="3">Nucleotidyl transferase AbiEii/AbiGii toxin family protein</fullName>
    </recommendedName>
</protein>
<evidence type="ECO:0000313" key="2">
    <source>
        <dbReference type="Proteomes" id="UP000177090"/>
    </source>
</evidence>
<dbReference type="AlphaFoldDB" id="A0A1G2QLR2"/>
<evidence type="ECO:0008006" key="3">
    <source>
        <dbReference type="Google" id="ProtNLM"/>
    </source>
</evidence>
<dbReference type="STRING" id="1802440.A2569_00710"/>
<accession>A0A1G2QLR2</accession>
<comment type="caution">
    <text evidence="1">The sequence shown here is derived from an EMBL/GenBank/DDBJ whole genome shotgun (WGS) entry which is preliminary data.</text>
</comment>
<evidence type="ECO:0000313" key="1">
    <source>
        <dbReference type="EMBL" id="OHA61357.1"/>
    </source>
</evidence>
<name>A0A1G2QLR2_9BACT</name>
<proteinExistence type="predicted"/>
<dbReference type="Proteomes" id="UP000177090">
    <property type="component" value="Unassembled WGS sequence"/>
</dbReference>
<dbReference type="InterPro" id="IPR014942">
    <property type="entry name" value="AbiEii"/>
</dbReference>
<reference evidence="1 2" key="1">
    <citation type="journal article" date="2016" name="Nat. Commun.">
        <title>Thousands of microbial genomes shed light on interconnected biogeochemical processes in an aquifer system.</title>
        <authorList>
            <person name="Anantharaman K."/>
            <person name="Brown C.T."/>
            <person name="Hug L.A."/>
            <person name="Sharon I."/>
            <person name="Castelle C.J."/>
            <person name="Probst A.J."/>
            <person name="Thomas B.C."/>
            <person name="Singh A."/>
            <person name="Wilkins M.J."/>
            <person name="Karaoz U."/>
            <person name="Brodie E.L."/>
            <person name="Williams K.H."/>
            <person name="Hubbard S.S."/>
            <person name="Banfield J.F."/>
        </authorList>
    </citation>
    <scope>NUCLEOTIDE SEQUENCE [LARGE SCALE GENOMIC DNA]</scope>
</reference>
<dbReference type="EMBL" id="MHTL01000002">
    <property type="protein sequence ID" value="OHA61357.1"/>
    <property type="molecule type" value="Genomic_DNA"/>
</dbReference>